<comment type="caution">
    <text evidence="1">The sequence shown here is derived from an EMBL/GenBank/DDBJ whole genome shotgun (WGS) entry which is preliminary data.</text>
</comment>
<feature type="non-terminal residue" evidence="1">
    <location>
        <position position="35"/>
    </location>
</feature>
<name>A0A1B6NVD0_9ZZZZ</name>
<protein>
    <submittedName>
        <fullName evidence="1">Uncharacterized protein</fullName>
    </submittedName>
</protein>
<gene>
    <name evidence="1" type="ORF">MGSAQ_001582</name>
</gene>
<organism evidence="1">
    <name type="scientific">marine sediment metagenome</name>
    <dbReference type="NCBI Taxonomy" id="412755"/>
    <lineage>
        <taxon>unclassified sequences</taxon>
        <taxon>metagenomes</taxon>
        <taxon>ecological metagenomes</taxon>
    </lineage>
</organism>
<proteinExistence type="predicted"/>
<accession>A0A1B6NVD0</accession>
<reference evidence="1" key="1">
    <citation type="submission" date="2013-11" db="EMBL/GenBank/DDBJ databases">
        <title>Microbial diversity, functional groups and degradation webs in Northern and Southern Mediterranean and Red Sea marine crude oil polluted sites.</title>
        <authorList>
            <person name="Daffonchio D."/>
            <person name="Mapelli F."/>
            <person name="Ferrer M."/>
            <person name="Richter M."/>
            <person name="Cherif A."/>
            <person name="Malkawi H.I."/>
            <person name="Yakimov M.M."/>
            <person name="Abdel-Fattah Y.R."/>
            <person name="Blaghen M."/>
            <person name="Golyshin P.N."/>
            <person name="Kalogerakis N."/>
            <person name="Boon N."/>
            <person name="Magagnini M."/>
            <person name="Fava F."/>
        </authorList>
    </citation>
    <scope>NUCLEOTIDE SEQUENCE</scope>
</reference>
<dbReference type="EMBL" id="AYSL01000859">
    <property type="protein sequence ID" value="KTF06922.1"/>
    <property type="molecule type" value="Genomic_DNA"/>
</dbReference>
<sequence length="35" mass="3996">MHKCWPFKIARNVSGTPLDVYAGKKARETIMKNGF</sequence>
<evidence type="ECO:0000313" key="1">
    <source>
        <dbReference type="EMBL" id="KTF06922.1"/>
    </source>
</evidence>
<dbReference type="AlphaFoldDB" id="A0A1B6NVD0"/>